<feature type="region of interest" description="Disordered" evidence="1">
    <location>
        <begin position="158"/>
        <end position="299"/>
    </location>
</feature>
<dbReference type="EMBL" id="MCFD01000011">
    <property type="protein sequence ID" value="ORX67771.1"/>
    <property type="molecule type" value="Genomic_DNA"/>
</dbReference>
<reference evidence="2 3" key="1">
    <citation type="submission" date="2016-07" db="EMBL/GenBank/DDBJ databases">
        <title>Pervasive Adenine N6-methylation of Active Genes in Fungi.</title>
        <authorList>
            <consortium name="DOE Joint Genome Institute"/>
            <person name="Mondo S.J."/>
            <person name="Dannebaum R.O."/>
            <person name="Kuo R.C."/>
            <person name="Labutti K."/>
            <person name="Haridas S."/>
            <person name="Kuo A."/>
            <person name="Salamov A."/>
            <person name="Ahrendt S.R."/>
            <person name="Lipzen A."/>
            <person name="Sullivan W."/>
            <person name="Andreopoulos W.B."/>
            <person name="Clum A."/>
            <person name="Lindquist E."/>
            <person name="Daum C."/>
            <person name="Ramamoorthy G.K."/>
            <person name="Gryganskyi A."/>
            <person name="Culley D."/>
            <person name="Magnuson J.K."/>
            <person name="James T.Y."/>
            <person name="O'Malley M.A."/>
            <person name="Stajich J.E."/>
            <person name="Spatafora J.W."/>
            <person name="Visel A."/>
            <person name="Grigoriev I.V."/>
        </authorList>
    </citation>
    <scope>NUCLEOTIDE SEQUENCE [LARGE SCALE GENOMIC DNA]</scope>
    <source>
        <strain evidence="2 3">ATCC 12442</strain>
    </source>
</reference>
<evidence type="ECO:0000313" key="3">
    <source>
        <dbReference type="Proteomes" id="UP000193922"/>
    </source>
</evidence>
<comment type="caution">
    <text evidence="2">The sequence shown here is derived from an EMBL/GenBank/DDBJ whole genome shotgun (WGS) entry which is preliminary data.</text>
</comment>
<dbReference type="OrthoDB" id="5589101at2759"/>
<feature type="compositionally biased region" description="Basic residues" evidence="1">
    <location>
        <begin position="275"/>
        <end position="299"/>
    </location>
</feature>
<evidence type="ECO:0000256" key="1">
    <source>
        <dbReference type="SAM" id="MobiDB-lite"/>
    </source>
</evidence>
<feature type="compositionally biased region" description="Basic and acidic residues" evidence="1">
    <location>
        <begin position="1"/>
        <end position="11"/>
    </location>
</feature>
<name>A0A1Y1W2J2_9FUNG</name>
<feature type="compositionally biased region" description="Basic and acidic residues" evidence="1">
    <location>
        <begin position="242"/>
        <end position="252"/>
    </location>
</feature>
<feature type="region of interest" description="Disordered" evidence="1">
    <location>
        <begin position="1"/>
        <end position="35"/>
    </location>
</feature>
<keyword evidence="3" id="KW-1185">Reference proteome</keyword>
<feature type="compositionally biased region" description="Polar residues" evidence="1">
    <location>
        <begin position="189"/>
        <end position="205"/>
    </location>
</feature>
<evidence type="ECO:0000313" key="2">
    <source>
        <dbReference type="EMBL" id="ORX67771.1"/>
    </source>
</evidence>
<protein>
    <submittedName>
        <fullName evidence="2">Uncharacterized protein</fullName>
    </submittedName>
</protein>
<dbReference type="RefSeq" id="XP_040741617.1">
    <property type="nucleotide sequence ID" value="XM_040891428.1"/>
</dbReference>
<sequence length="299" mass="31736">MAIETLHDGMQRRFSAGNSGQLPLPSPMSTRSASSSSSSKRLIQILQYLNPLYYARIAQTFLASVLEVYGLSGTQSSGRIAGTGHDNGESMMGYESLQDDPAGANAHHYITANYLPPDVSDQITYLPNLNLGDEYRHSTLVADGLTPFTDAVLEPLSASATPKPSLDAADECPSPKADDATPEEDPAPESNNTSPEATAVDSNKSPEPAEQPVVESGDDSPTEGVDAACDGAPEAALNDGRANNEEDIHSERSTQCSETPTVRAASPREPAPAKNKNRPNGGRKSKRNRSNRRSKVVAT</sequence>
<proteinExistence type="predicted"/>
<gene>
    <name evidence="2" type="ORF">DL89DRAFT_323973</name>
</gene>
<dbReference type="Proteomes" id="UP000193922">
    <property type="component" value="Unassembled WGS sequence"/>
</dbReference>
<accession>A0A1Y1W2J2</accession>
<organism evidence="2 3">
    <name type="scientific">Linderina pennispora</name>
    <dbReference type="NCBI Taxonomy" id="61395"/>
    <lineage>
        <taxon>Eukaryota</taxon>
        <taxon>Fungi</taxon>
        <taxon>Fungi incertae sedis</taxon>
        <taxon>Zoopagomycota</taxon>
        <taxon>Kickxellomycotina</taxon>
        <taxon>Kickxellomycetes</taxon>
        <taxon>Kickxellales</taxon>
        <taxon>Kickxellaceae</taxon>
        <taxon>Linderina</taxon>
    </lineage>
</organism>
<dbReference type="GeneID" id="63808076"/>
<dbReference type="AlphaFoldDB" id="A0A1Y1W2J2"/>